<comment type="similarity">
    <text evidence="2 9">Belongs to the beta sliding clamp family.</text>
</comment>
<evidence type="ECO:0000256" key="7">
    <source>
        <dbReference type="ARBA" id="ARBA00022932"/>
    </source>
</evidence>
<sequence length="368" mass="41332">MYIECNIKDIQKVVSFAEKVSSKNSTLPALETIIFTCKNNTCEVKSTNLSLGFCATIPASVKKEGTISIKAQIIASVILNLNDDGIVALEEGDGFLIISTKNTTAKFLTTPHEDFPAIPFGGDKSFSINKTDFIELLKTTFWSASQSDIKPEMACVYIYSNNNSLTAVATDGYRLAEKKTPFKDIKELNISFLIPVKNIPDIIKIVSEWENNLIVSYTKNQLTFSDLKNQYLLSTRLIDGVFPDYKQILPTNHTTKVTLLKDDVLKNIRLSNAFIDKFNHIKFNIDSINKNLSIYAGNNESGEIESLIEAKIEGEGLLINFNHRYFLDCFQSVNEQIITLNLTTPNKPLVIKGLNNQDFLYLIMPLNR</sequence>
<evidence type="ECO:0000256" key="3">
    <source>
        <dbReference type="ARBA" id="ARBA00022490"/>
    </source>
</evidence>
<keyword evidence="7 9" id="KW-0239">DNA-directed DNA polymerase</keyword>
<keyword evidence="8" id="KW-0238">DNA-binding</keyword>
<dbReference type="Pfam" id="PF02767">
    <property type="entry name" value="DNA_pol3_beta_2"/>
    <property type="match status" value="1"/>
</dbReference>
<dbReference type="InterPro" id="IPR046938">
    <property type="entry name" value="DNA_clamp_sf"/>
</dbReference>
<keyword evidence="5 9" id="KW-0548">Nucleotidyltransferase</keyword>
<dbReference type="GO" id="GO:0003887">
    <property type="term" value="F:DNA-directed DNA polymerase activity"/>
    <property type="evidence" value="ECO:0007669"/>
    <property type="project" value="UniProtKB-UniRule"/>
</dbReference>
<comment type="function">
    <text evidence="9">Confers DNA tethering and processivity to DNA polymerases and other proteins. Acts as a clamp, forming a ring around DNA (a reaction catalyzed by the clamp-loading complex) which diffuses in an ATP-independent manner freely and bidirectionally along dsDNA. Initially characterized for its ability to contact the catalytic subunit of DNA polymerase III (Pol III), a complex, multichain enzyme responsible for most of the replicative synthesis in bacteria; Pol III exhibits 3'-5' exonuclease proofreading activity. The beta chain is required for initiation of replication as well as for processivity of DNA replication.</text>
</comment>
<keyword evidence="6 9" id="KW-0235">DNA replication</keyword>
<dbReference type="PIRSF" id="PIRSF000804">
    <property type="entry name" value="DNA_pol_III_b"/>
    <property type="match status" value="1"/>
</dbReference>
<dbReference type="PANTHER" id="PTHR30478">
    <property type="entry name" value="DNA POLYMERASE III SUBUNIT BETA"/>
    <property type="match status" value="1"/>
</dbReference>
<feature type="domain" description="DNA polymerase III beta sliding clamp central" evidence="11">
    <location>
        <begin position="128"/>
        <end position="244"/>
    </location>
</feature>
<protein>
    <recommendedName>
        <fullName evidence="9">Beta sliding clamp</fullName>
    </recommendedName>
</protein>
<name>A0A1F6VS16_9BACT</name>
<dbReference type="PANTHER" id="PTHR30478:SF0">
    <property type="entry name" value="BETA SLIDING CLAMP"/>
    <property type="match status" value="1"/>
</dbReference>
<reference evidence="13 14" key="1">
    <citation type="journal article" date="2016" name="Nat. Commun.">
        <title>Thousands of microbial genomes shed light on interconnected biogeochemical processes in an aquifer system.</title>
        <authorList>
            <person name="Anantharaman K."/>
            <person name="Brown C.T."/>
            <person name="Hug L.A."/>
            <person name="Sharon I."/>
            <person name="Castelle C.J."/>
            <person name="Probst A.J."/>
            <person name="Thomas B.C."/>
            <person name="Singh A."/>
            <person name="Wilkins M.J."/>
            <person name="Karaoz U."/>
            <person name="Brodie E.L."/>
            <person name="Williams K.H."/>
            <person name="Hubbard S.S."/>
            <person name="Banfield J.F."/>
        </authorList>
    </citation>
    <scope>NUCLEOTIDE SEQUENCE [LARGE SCALE GENOMIC DNA]</scope>
</reference>
<accession>A0A1F6VS16</accession>
<dbReference type="Gene3D" id="3.70.10.10">
    <property type="match status" value="1"/>
</dbReference>
<evidence type="ECO:0000313" key="13">
    <source>
        <dbReference type="EMBL" id="OGI72372.1"/>
    </source>
</evidence>
<evidence type="ECO:0000256" key="8">
    <source>
        <dbReference type="ARBA" id="ARBA00023125"/>
    </source>
</evidence>
<dbReference type="GO" id="GO:0009360">
    <property type="term" value="C:DNA polymerase III complex"/>
    <property type="evidence" value="ECO:0007669"/>
    <property type="project" value="InterPro"/>
</dbReference>
<dbReference type="Proteomes" id="UP000179686">
    <property type="component" value="Unassembled WGS sequence"/>
</dbReference>
<dbReference type="GO" id="GO:0006271">
    <property type="term" value="P:DNA strand elongation involved in DNA replication"/>
    <property type="evidence" value="ECO:0007669"/>
    <property type="project" value="TreeGrafter"/>
</dbReference>
<dbReference type="SMART" id="SM00480">
    <property type="entry name" value="POL3Bc"/>
    <property type="match status" value="1"/>
</dbReference>
<evidence type="ECO:0000256" key="2">
    <source>
        <dbReference type="ARBA" id="ARBA00010752"/>
    </source>
</evidence>
<dbReference type="EMBL" id="MFUC01000007">
    <property type="protein sequence ID" value="OGI72372.1"/>
    <property type="molecule type" value="Genomic_DNA"/>
</dbReference>
<evidence type="ECO:0000256" key="1">
    <source>
        <dbReference type="ARBA" id="ARBA00004496"/>
    </source>
</evidence>
<evidence type="ECO:0000256" key="9">
    <source>
        <dbReference type="PIRNR" id="PIRNR000804"/>
    </source>
</evidence>
<dbReference type="GO" id="GO:0003677">
    <property type="term" value="F:DNA binding"/>
    <property type="evidence" value="ECO:0007669"/>
    <property type="project" value="UniProtKB-UniRule"/>
</dbReference>
<comment type="subunit">
    <text evidence="9">Forms a ring-shaped head-to-tail homodimer around DNA.</text>
</comment>
<dbReference type="Pfam" id="PF02768">
    <property type="entry name" value="DNA_pol3_beta_3"/>
    <property type="match status" value="1"/>
</dbReference>
<evidence type="ECO:0000256" key="4">
    <source>
        <dbReference type="ARBA" id="ARBA00022679"/>
    </source>
</evidence>
<dbReference type="NCBIfam" id="TIGR00663">
    <property type="entry name" value="dnan"/>
    <property type="match status" value="1"/>
</dbReference>
<dbReference type="CDD" id="cd00140">
    <property type="entry name" value="beta_clamp"/>
    <property type="match status" value="1"/>
</dbReference>
<proteinExistence type="inferred from homology"/>
<dbReference type="Gene3D" id="3.10.150.10">
    <property type="entry name" value="DNA Polymerase III, subunit A, domain 2"/>
    <property type="match status" value="1"/>
</dbReference>
<dbReference type="GO" id="GO:0008408">
    <property type="term" value="F:3'-5' exonuclease activity"/>
    <property type="evidence" value="ECO:0007669"/>
    <property type="project" value="InterPro"/>
</dbReference>
<evidence type="ECO:0000259" key="10">
    <source>
        <dbReference type="Pfam" id="PF00712"/>
    </source>
</evidence>
<evidence type="ECO:0000313" key="14">
    <source>
        <dbReference type="Proteomes" id="UP000179686"/>
    </source>
</evidence>
<feature type="domain" description="DNA polymerase III beta sliding clamp C-terminal" evidence="12">
    <location>
        <begin position="246"/>
        <end position="366"/>
    </location>
</feature>
<evidence type="ECO:0000256" key="6">
    <source>
        <dbReference type="ARBA" id="ARBA00022705"/>
    </source>
</evidence>
<dbReference type="InterPro" id="IPR022635">
    <property type="entry name" value="DNA_polIII_beta_C"/>
</dbReference>
<feature type="domain" description="DNA polymerase III beta sliding clamp N-terminal" evidence="10">
    <location>
        <begin position="2"/>
        <end position="119"/>
    </location>
</feature>
<evidence type="ECO:0000256" key="5">
    <source>
        <dbReference type="ARBA" id="ARBA00022695"/>
    </source>
</evidence>
<keyword evidence="4 9" id="KW-0808">Transferase</keyword>
<evidence type="ECO:0000259" key="11">
    <source>
        <dbReference type="Pfam" id="PF02767"/>
    </source>
</evidence>
<dbReference type="InterPro" id="IPR022634">
    <property type="entry name" value="DNA_polIII_beta_N"/>
</dbReference>
<keyword evidence="3 9" id="KW-0963">Cytoplasm</keyword>
<dbReference type="GO" id="GO:0005737">
    <property type="term" value="C:cytoplasm"/>
    <property type="evidence" value="ECO:0007669"/>
    <property type="project" value="UniProtKB-SubCell"/>
</dbReference>
<comment type="caution">
    <text evidence="13">The sequence shown here is derived from an EMBL/GenBank/DDBJ whole genome shotgun (WGS) entry which is preliminary data.</text>
</comment>
<dbReference type="SUPFAM" id="SSF55979">
    <property type="entry name" value="DNA clamp"/>
    <property type="match status" value="3"/>
</dbReference>
<comment type="subcellular location">
    <subcellularLocation>
        <location evidence="1 9">Cytoplasm</location>
    </subcellularLocation>
</comment>
<dbReference type="InterPro" id="IPR001001">
    <property type="entry name" value="DNA_polIII_beta"/>
</dbReference>
<dbReference type="AlphaFoldDB" id="A0A1F6VS16"/>
<evidence type="ECO:0000259" key="12">
    <source>
        <dbReference type="Pfam" id="PF02768"/>
    </source>
</evidence>
<dbReference type="Pfam" id="PF00712">
    <property type="entry name" value="DNA_pol3_beta"/>
    <property type="match status" value="1"/>
</dbReference>
<dbReference type="STRING" id="1801752.A3J61_00845"/>
<organism evidence="13 14">
    <name type="scientific">Candidatus Nomurabacteria bacterium RIFCSPHIGHO2_02_FULL_38_15</name>
    <dbReference type="NCBI Taxonomy" id="1801752"/>
    <lineage>
        <taxon>Bacteria</taxon>
        <taxon>Candidatus Nomuraibacteriota</taxon>
    </lineage>
</organism>
<dbReference type="InterPro" id="IPR022637">
    <property type="entry name" value="DNA_polIII_beta_cen"/>
</dbReference>
<gene>
    <name evidence="13" type="ORF">A3J61_00845</name>
</gene>